<dbReference type="PANTHER" id="PTHR36405:SF1">
    <property type="entry name" value="OS07G0520600 PROTEIN"/>
    <property type="match status" value="1"/>
</dbReference>
<accession>A0A164W9A6</accession>
<dbReference type="Proteomes" id="UP000077755">
    <property type="component" value="Chromosome 6"/>
</dbReference>
<dbReference type="PANTHER" id="PTHR36405">
    <property type="entry name" value="BNAA10G09140D PROTEIN"/>
    <property type="match status" value="1"/>
</dbReference>
<evidence type="ECO:0000256" key="1">
    <source>
        <dbReference type="SAM" id="MobiDB-lite"/>
    </source>
</evidence>
<sequence>MKVNWNFRSHLAHEQNTIKRQPGSIRVGATGKVSTLMTHELDEVKGSSSHHVSRKRNTQNFPVTVYCGESRRQACYQSGNSTTSTGQRAETRQKQQHNMRHTGRDIPVFASEDASVHMKPVRDEKRKPQYIEVVDLKCGTSLKKAWSRHTTKNRSLKFSRLSVSN</sequence>
<dbReference type="AlphaFoldDB" id="A0A164W9A6"/>
<feature type="region of interest" description="Disordered" evidence="1">
    <location>
        <begin position="76"/>
        <end position="100"/>
    </location>
</feature>
<dbReference type="Gramene" id="KZM91461">
    <property type="protein sequence ID" value="KZM91461"/>
    <property type="gene ID" value="DCAR_021174"/>
</dbReference>
<keyword evidence="3" id="KW-1185">Reference proteome</keyword>
<proteinExistence type="predicted"/>
<gene>
    <name evidence="2" type="ORF">DCAR_0625155</name>
</gene>
<feature type="compositionally biased region" description="Polar residues" evidence="1">
    <location>
        <begin position="76"/>
        <end position="88"/>
    </location>
</feature>
<evidence type="ECO:0000313" key="3">
    <source>
        <dbReference type="Proteomes" id="UP000077755"/>
    </source>
</evidence>
<name>A0A164W9A6_DAUCS</name>
<dbReference type="EMBL" id="CP093348">
    <property type="protein sequence ID" value="WOH05735.1"/>
    <property type="molecule type" value="Genomic_DNA"/>
</dbReference>
<dbReference type="OMA" id="AWATPIT"/>
<evidence type="ECO:0000313" key="2">
    <source>
        <dbReference type="EMBL" id="WOH05735.1"/>
    </source>
</evidence>
<reference evidence="2" key="1">
    <citation type="journal article" date="2016" name="Nat. Genet.">
        <title>A high-quality carrot genome assembly provides new insights into carotenoid accumulation and asterid genome evolution.</title>
        <authorList>
            <person name="Iorizzo M."/>
            <person name="Ellison S."/>
            <person name="Senalik D."/>
            <person name="Zeng P."/>
            <person name="Satapoomin P."/>
            <person name="Huang J."/>
            <person name="Bowman M."/>
            <person name="Iovene M."/>
            <person name="Sanseverino W."/>
            <person name="Cavagnaro P."/>
            <person name="Yildiz M."/>
            <person name="Macko-Podgorni A."/>
            <person name="Moranska E."/>
            <person name="Grzebelus E."/>
            <person name="Grzebelus D."/>
            <person name="Ashrafi H."/>
            <person name="Zheng Z."/>
            <person name="Cheng S."/>
            <person name="Spooner D."/>
            <person name="Van Deynze A."/>
            <person name="Simon P."/>
        </authorList>
    </citation>
    <scope>NUCLEOTIDE SEQUENCE</scope>
    <source>
        <tissue evidence="2">Leaf</tissue>
    </source>
</reference>
<reference evidence="2" key="2">
    <citation type="submission" date="2022-03" db="EMBL/GenBank/DDBJ databases">
        <title>Draft title - Genomic analysis of global carrot germplasm unveils the trajectory of domestication and the origin of high carotenoid orange carrot.</title>
        <authorList>
            <person name="Iorizzo M."/>
            <person name="Ellison S."/>
            <person name="Senalik D."/>
            <person name="Macko-Podgorni A."/>
            <person name="Grzebelus D."/>
            <person name="Bostan H."/>
            <person name="Rolling W."/>
            <person name="Curaba J."/>
            <person name="Simon P."/>
        </authorList>
    </citation>
    <scope>NUCLEOTIDE SEQUENCE</scope>
    <source>
        <tissue evidence="2">Leaf</tissue>
    </source>
</reference>
<protein>
    <submittedName>
        <fullName evidence="2">Uncharacterized protein</fullName>
    </submittedName>
</protein>
<organism evidence="2 3">
    <name type="scientific">Daucus carota subsp. sativus</name>
    <name type="common">Carrot</name>
    <dbReference type="NCBI Taxonomy" id="79200"/>
    <lineage>
        <taxon>Eukaryota</taxon>
        <taxon>Viridiplantae</taxon>
        <taxon>Streptophyta</taxon>
        <taxon>Embryophyta</taxon>
        <taxon>Tracheophyta</taxon>
        <taxon>Spermatophyta</taxon>
        <taxon>Magnoliopsida</taxon>
        <taxon>eudicotyledons</taxon>
        <taxon>Gunneridae</taxon>
        <taxon>Pentapetalae</taxon>
        <taxon>asterids</taxon>
        <taxon>campanulids</taxon>
        <taxon>Apiales</taxon>
        <taxon>Apiaceae</taxon>
        <taxon>Apioideae</taxon>
        <taxon>Scandiceae</taxon>
        <taxon>Daucinae</taxon>
        <taxon>Daucus</taxon>
        <taxon>Daucus sect. Daucus</taxon>
    </lineage>
</organism>